<sequence>MGRDVTSVVQFMRAVLAPELWAREVLVPPVSFREEIFTGRRPLRIGYYTYNGCMHPVPAVERGVLMAKSALEGLGHTVVPFDVKPFALEAFSEHFIPMLMADNGTCYDELMRYDNSCELMGSFYNICKMPYWLRWIFAKLAKFEEFQLAFAEDWKKLRLDALICPGMPTAALMAGTDKKMLSCSSYTAIWNVLNYPAGIVPVTQVTSADVAKTMDPTCYPAETKTEQMMRDDARGSEGLPITVQVAGLPYTEEMVLRVMAELEGAIKSK</sequence>
<evidence type="ECO:0000313" key="3">
    <source>
        <dbReference type="Proteomes" id="UP000762676"/>
    </source>
</evidence>
<keyword evidence="2" id="KW-0378">Hydrolase</keyword>
<gene>
    <name evidence="2" type="ORF">ElyMa_006044500</name>
</gene>
<accession>A0AAV4GM46</accession>
<dbReference type="GO" id="GO:0009062">
    <property type="term" value="P:fatty acid catabolic process"/>
    <property type="evidence" value="ECO:0007669"/>
    <property type="project" value="TreeGrafter"/>
</dbReference>
<dbReference type="AlphaFoldDB" id="A0AAV4GM46"/>
<dbReference type="GO" id="GO:0017064">
    <property type="term" value="F:fatty acid amide hydrolase activity"/>
    <property type="evidence" value="ECO:0007669"/>
    <property type="project" value="TreeGrafter"/>
</dbReference>
<evidence type="ECO:0000313" key="2">
    <source>
        <dbReference type="EMBL" id="GFR86100.1"/>
    </source>
</evidence>
<dbReference type="Pfam" id="PF01425">
    <property type="entry name" value="Amidase"/>
    <property type="match status" value="1"/>
</dbReference>
<dbReference type="PANTHER" id="PTHR45847:SF6">
    <property type="entry name" value="FATTY ACID AMIDE HYDROLASE"/>
    <property type="match status" value="1"/>
</dbReference>
<feature type="domain" description="Amidase" evidence="1">
    <location>
        <begin position="1"/>
        <end position="256"/>
    </location>
</feature>
<dbReference type="Proteomes" id="UP000762676">
    <property type="component" value="Unassembled WGS sequence"/>
</dbReference>
<dbReference type="InterPro" id="IPR036928">
    <property type="entry name" value="AS_sf"/>
</dbReference>
<reference evidence="2 3" key="1">
    <citation type="journal article" date="2021" name="Elife">
        <title>Chloroplast acquisition without the gene transfer in kleptoplastic sea slugs, Plakobranchus ocellatus.</title>
        <authorList>
            <person name="Maeda T."/>
            <person name="Takahashi S."/>
            <person name="Yoshida T."/>
            <person name="Shimamura S."/>
            <person name="Takaki Y."/>
            <person name="Nagai Y."/>
            <person name="Toyoda A."/>
            <person name="Suzuki Y."/>
            <person name="Arimoto A."/>
            <person name="Ishii H."/>
            <person name="Satoh N."/>
            <person name="Nishiyama T."/>
            <person name="Hasebe M."/>
            <person name="Maruyama T."/>
            <person name="Minagawa J."/>
            <person name="Obokata J."/>
            <person name="Shigenobu S."/>
        </authorList>
    </citation>
    <scope>NUCLEOTIDE SEQUENCE [LARGE SCALE GENOMIC DNA]</scope>
</reference>
<dbReference type="EMBL" id="BMAT01012108">
    <property type="protein sequence ID" value="GFR86100.1"/>
    <property type="molecule type" value="Genomic_DNA"/>
</dbReference>
<dbReference type="SUPFAM" id="SSF75304">
    <property type="entry name" value="Amidase signature (AS) enzymes"/>
    <property type="match status" value="1"/>
</dbReference>
<comment type="caution">
    <text evidence="2">The sequence shown here is derived from an EMBL/GenBank/DDBJ whole genome shotgun (WGS) entry which is preliminary data.</text>
</comment>
<dbReference type="InterPro" id="IPR052096">
    <property type="entry name" value="Endocannabinoid_amidase"/>
</dbReference>
<name>A0AAV4GM46_9GAST</name>
<dbReference type="GO" id="GO:0004040">
    <property type="term" value="F:amidase activity"/>
    <property type="evidence" value="ECO:0007669"/>
    <property type="project" value="TreeGrafter"/>
</dbReference>
<protein>
    <submittedName>
        <fullName evidence="2">Fatty-acid amide hydrolase 1-like</fullName>
    </submittedName>
</protein>
<dbReference type="Gene3D" id="3.90.1300.10">
    <property type="entry name" value="Amidase signature (AS) domain"/>
    <property type="match status" value="1"/>
</dbReference>
<keyword evidence="3" id="KW-1185">Reference proteome</keyword>
<proteinExistence type="predicted"/>
<dbReference type="PANTHER" id="PTHR45847">
    <property type="entry name" value="FATTY ACID AMIDE HYDROLASE"/>
    <property type="match status" value="1"/>
</dbReference>
<evidence type="ECO:0000259" key="1">
    <source>
        <dbReference type="Pfam" id="PF01425"/>
    </source>
</evidence>
<dbReference type="InterPro" id="IPR023631">
    <property type="entry name" value="Amidase_dom"/>
</dbReference>
<organism evidence="2 3">
    <name type="scientific">Elysia marginata</name>
    <dbReference type="NCBI Taxonomy" id="1093978"/>
    <lineage>
        <taxon>Eukaryota</taxon>
        <taxon>Metazoa</taxon>
        <taxon>Spiralia</taxon>
        <taxon>Lophotrochozoa</taxon>
        <taxon>Mollusca</taxon>
        <taxon>Gastropoda</taxon>
        <taxon>Heterobranchia</taxon>
        <taxon>Euthyneura</taxon>
        <taxon>Panpulmonata</taxon>
        <taxon>Sacoglossa</taxon>
        <taxon>Placobranchoidea</taxon>
        <taxon>Plakobranchidae</taxon>
        <taxon>Elysia</taxon>
    </lineage>
</organism>